<protein>
    <submittedName>
        <fullName evidence="1">Uncharacterized protein</fullName>
    </submittedName>
</protein>
<dbReference type="EMBL" id="JADKRP010000001">
    <property type="protein sequence ID" value="MBF4630317.1"/>
    <property type="molecule type" value="Genomic_DNA"/>
</dbReference>
<dbReference type="Proteomes" id="UP000634579">
    <property type="component" value="Unassembled WGS sequence"/>
</dbReference>
<evidence type="ECO:0000313" key="1">
    <source>
        <dbReference type="EMBL" id="MBF4630317.1"/>
    </source>
</evidence>
<organism evidence="1 2">
    <name type="scientific">Clavibacter phaseoli</name>
    <dbReference type="NCBI Taxonomy" id="1734031"/>
    <lineage>
        <taxon>Bacteria</taxon>
        <taxon>Bacillati</taxon>
        <taxon>Actinomycetota</taxon>
        <taxon>Actinomycetes</taxon>
        <taxon>Micrococcales</taxon>
        <taxon>Microbacteriaceae</taxon>
        <taxon>Clavibacter</taxon>
    </lineage>
</organism>
<keyword evidence="2" id="KW-1185">Reference proteome</keyword>
<dbReference type="AlphaFoldDB" id="A0A8I0VBF6"/>
<comment type="caution">
    <text evidence="1">The sequence shown here is derived from an EMBL/GenBank/DDBJ whole genome shotgun (WGS) entry which is preliminary data.</text>
</comment>
<gene>
    <name evidence="1" type="ORF">ITJ42_03715</name>
</gene>
<reference evidence="1 2" key="1">
    <citation type="submission" date="2020-10" db="EMBL/GenBank/DDBJ databases">
        <title>Draft genome sequences of plant-associated actinobacteria.</title>
        <authorList>
            <person name="Tarlachkov S.V."/>
            <person name="Starodumova I.P."/>
            <person name="Dorofeeva L.V."/>
            <person name="Prisyazhnaya N.V."/>
            <person name="Roubtsova T.V."/>
            <person name="Chizhov V.N."/>
            <person name="Nadler S.A."/>
            <person name="Subbotin S.A."/>
            <person name="Evtushenko L.I."/>
        </authorList>
    </citation>
    <scope>NUCLEOTIDE SEQUENCE [LARGE SCALE GENOMIC DNA]</scope>
    <source>
        <strain evidence="1 2">VKM Ac-2886</strain>
    </source>
</reference>
<accession>A0A8I0VBF6</accession>
<evidence type="ECO:0000313" key="2">
    <source>
        <dbReference type="Proteomes" id="UP000634579"/>
    </source>
</evidence>
<proteinExistence type="predicted"/>
<sequence>MRGAFDIVARPGLVIGCRWVQGGSVVDWPMRRELLSRGANLHARVMLQVPLHDATAGCRVFSAAPPGLDLDAIDSTVRVHDGWVRIVEVPIEF</sequence>
<dbReference type="RefSeq" id="WP_194674414.1">
    <property type="nucleotide sequence ID" value="NZ_JADKRP010000001.1"/>
</dbReference>
<name>A0A8I0VBF6_9MICO</name>